<dbReference type="Proteomes" id="UP000790377">
    <property type="component" value="Unassembled WGS sequence"/>
</dbReference>
<protein>
    <submittedName>
        <fullName evidence="1">Uncharacterized protein</fullName>
    </submittedName>
</protein>
<organism evidence="1 2">
    <name type="scientific">Hygrophoropsis aurantiaca</name>
    <dbReference type="NCBI Taxonomy" id="72124"/>
    <lineage>
        <taxon>Eukaryota</taxon>
        <taxon>Fungi</taxon>
        <taxon>Dikarya</taxon>
        <taxon>Basidiomycota</taxon>
        <taxon>Agaricomycotina</taxon>
        <taxon>Agaricomycetes</taxon>
        <taxon>Agaricomycetidae</taxon>
        <taxon>Boletales</taxon>
        <taxon>Coniophorineae</taxon>
        <taxon>Hygrophoropsidaceae</taxon>
        <taxon>Hygrophoropsis</taxon>
    </lineage>
</organism>
<feature type="non-terminal residue" evidence="1">
    <location>
        <position position="1"/>
    </location>
</feature>
<evidence type="ECO:0000313" key="2">
    <source>
        <dbReference type="Proteomes" id="UP000790377"/>
    </source>
</evidence>
<name>A0ACB7ZQT2_9AGAM</name>
<gene>
    <name evidence="1" type="ORF">BJ138DRAFT_1197929</name>
</gene>
<accession>A0ACB7ZQT2</accession>
<reference evidence="1" key="1">
    <citation type="journal article" date="2021" name="New Phytol.">
        <title>Evolutionary innovations through gain and loss of genes in the ectomycorrhizal Boletales.</title>
        <authorList>
            <person name="Wu G."/>
            <person name="Miyauchi S."/>
            <person name="Morin E."/>
            <person name="Kuo A."/>
            <person name="Drula E."/>
            <person name="Varga T."/>
            <person name="Kohler A."/>
            <person name="Feng B."/>
            <person name="Cao Y."/>
            <person name="Lipzen A."/>
            <person name="Daum C."/>
            <person name="Hundley H."/>
            <person name="Pangilinan J."/>
            <person name="Johnson J."/>
            <person name="Barry K."/>
            <person name="LaButti K."/>
            <person name="Ng V."/>
            <person name="Ahrendt S."/>
            <person name="Min B."/>
            <person name="Choi I.G."/>
            <person name="Park H."/>
            <person name="Plett J.M."/>
            <person name="Magnuson J."/>
            <person name="Spatafora J.W."/>
            <person name="Nagy L.G."/>
            <person name="Henrissat B."/>
            <person name="Grigoriev I.V."/>
            <person name="Yang Z.L."/>
            <person name="Xu J."/>
            <person name="Martin F.M."/>
        </authorList>
    </citation>
    <scope>NUCLEOTIDE SEQUENCE</scope>
    <source>
        <strain evidence="1">ATCC 28755</strain>
    </source>
</reference>
<comment type="caution">
    <text evidence="1">The sequence shown here is derived from an EMBL/GenBank/DDBJ whole genome shotgun (WGS) entry which is preliminary data.</text>
</comment>
<evidence type="ECO:0000313" key="1">
    <source>
        <dbReference type="EMBL" id="KAH7903052.1"/>
    </source>
</evidence>
<proteinExistence type="predicted"/>
<dbReference type="EMBL" id="MU269269">
    <property type="protein sequence ID" value="KAH7903052.1"/>
    <property type="molecule type" value="Genomic_DNA"/>
</dbReference>
<keyword evidence="2" id="KW-1185">Reference proteome</keyword>
<sequence>TRVDVIKRSASSPSGGRHTPVPSSRPSPIPFRTQPSSRSPESRQREHAEGPHGSQGSSPPPMSVVLPPHPRPIGHSSSHVAVNLPPIDTLSLASTAPSPSDERVAIDSRRSITPPSRCKLSEVVHPTSGSPSSKPASFPPPLGGHTKK</sequence>